<keyword evidence="2" id="KW-0489">Methyltransferase</keyword>
<evidence type="ECO:0000313" key="2">
    <source>
        <dbReference type="EMBL" id="PVZ12249.1"/>
    </source>
</evidence>
<reference evidence="2 3" key="1">
    <citation type="submission" date="2018-04" db="EMBL/GenBank/DDBJ databases">
        <title>Genomic Encyclopedia of Type Strains, Phase IV (KMG-IV): sequencing the most valuable type-strain genomes for metagenomic binning, comparative biology and taxonomic classification.</title>
        <authorList>
            <person name="Goeker M."/>
        </authorList>
    </citation>
    <scope>NUCLEOTIDE SEQUENCE [LARGE SCALE GENOMIC DNA]</scope>
    <source>
        <strain evidence="2 3">DSM 28520</strain>
    </source>
</reference>
<dbReference type="GO" id="GO:0006304">
    <property type="term" value="P:DNA modification"/>
    <property type="evidence" value="ECO:0007669"/>
    <property type="project" value="InterPro"/>
</dbReference>
<protein>
    <submittedName>
        <fullName evidence="2">Site-specific DNA-methyltransferase (Adenine-specific)</fullName>
    </submittedName>
</protein>
<evidence type="ECO:0000313" key="3">
    <source>
        <dbReference type="Proteomes" id="UP000245462"/>
    </source>
</evidence>
<dbReference type="GO" id="GO:0009007">
    <property type="term" value="F:site-specific DNA-methyltransferase (adenine-specific) activity"/>
    <property type="evidence" value="ECO:0007669"/>
    <property type="project" value="UniProtKB-EC"/>
</dbReference>
<dbReference type="EMBL" id="QEKY01000005">
    <property type="protein sequence ID" value="PVZ12249.1"/>
    <property type="molecule type" value="Genomic_DNA"/>
</dbReference>
<gene>
    <name evidence="2" type="ORF">C7382_105137</name>
</gene>
<dbReference type="GO" id="GO:0032259">
    <property type="term" value="P:methylation"/>
    <property type="evidence" value="ECO:0007669"/>
    <property type="project" value="UniProtKB-KW"/>
</dbReference>
<name>A0A2U1FJD3_9PORP</name>
<organism evidence="2 3">
    <name type="scientific">Porphyromonas loveana</name>
    <dbReference type="NCBI Taxonomy" id="1884669"/>
    <lineage>
        <taxon>Bacteria</taxon>
        <taxon>Pseudomonadati</taxon>
        <taxon>Bacteroidota</taxon>
        <taxon>Bacteroidia</taxon>
        <taxon>Bacteroidales</taxon>
        <taxon>Porphyromonadaceae</taxon>
        <taxon>Porphyromonas</taxon>
    </lineage>
</organism>
<dbReference type="AlphaFoldDB" id="A0A2U1FJD3"/>
<comment type="caution">
    <text evidence="2">The sequence shown here is derived from an EMBL/GenBank/DDBJ whole genome shotgun (WGS) entry which is preliminary data.</text>
</comment>
<evidence type="ECO:0000259" key="1">
    <source>
        <dbReference type="Pfam" id="PF07669"/>
    </source>
</evidence>
<keyword evidence="3" id="KW-1185">Reference proteome</keyword>
<sequence length="311" mass="35229">MDGGGSGTGAIAVYNHFVDIARSITPNYISMIMPARWYTGGKGLDAFRADMLADRRIRKMTDYPNPKECFPNTNISGGICYFLWDRRYEGLCAFENVIEGERNKMMRRLDEHDIFIRYNTSLSIIKKVLSSQGFSSLSSLVSTRNPFGLPSAVRGTDTPTDETVLKVYSSGGVGWIKEDEVGASIPLIDRHKVFMGKVLSGHLGETDEQGRVKVIATVQRAEPMSVCTDSYLLIGNFDTEQEAENLSIYLRTKTLRYLLLQALASMNISRSNFRFVPLLDFKQTWTDEELYRRFGFDEEEIQIIEKTIKSM</sequence>
<proteinExistence type="predicted"/>
<dbReference type="Pfam" id="PF07669">
    <property type="entry name" value="Eco57I"/>
    <property type="match status" value="1"/>
</dbReference>
<feature type="domain" description="Type II methyltransferase M.TaqI-like" evidence="1">
    <location>
        <begin position="8"/>
        <end position="70"/>
    </location>
</feature>
<dbReference type="Proteomes" id="UP000245462">
    <property type="component" value="Unassembled WGS sequence"/>
</dbReference>
<keyword evidence="2" id="KW-0808">Transferase</keyword>
<dbReference type="InterPro" id="IPR011639">
    <property type="entry name" value="MethylTrfase_TaqI-like_dom"/>
</dbReference>
<accession>A0A2U1FJD3</accession>